<sequence length="234" mass="25439">MLKGGAALEFRLLDKARSTKDIDLAVRIDDADGEVLREALVESLSADPDEDGFSFQTSSPVPLAADAAGRGAWRFSVEARLAGKPFASVRLDAAARGVELTSTEQLRMPGALSFAEIPARTVEAVTTRQHFAEKLHALTRDYEGRPNTRTKDLADLVLLIELGLSPDRELVDAVRHVFAVRDTHPVPDTIPDPPPAWESGYPAIATNLTETPPDLAVAMRVLREFWATAMVSDI</sequence>
<dbReference type="Proteomes" id="UP001501747">
    <property type="component" value="Unassembled WGS sequence"/>
</dbReference>
<reference evidence="2" key="1">
    <citation type="journal article" date="2019" name="Int. J. Syst. Evol. Microbiol.">
        <title>The Global Catalogue of Microorganisms (GCM) 10K type strain sequencing project: providing services to taxonomists for standard genome sequencing and annotation.</title>
        <authorList>
            <consortium name="The Broad Institute Genomics Platform"/>
            <consortium name="The Broad Institute Genome Sequencing Center for Infectious Disease"/>
            <person name="Wu L."/>
            <person name="Ma J."/>
        </authorList>
    </citation>
    <scope>NUCLEOTIDE SEQUENCE [LARGE SCALE GENOMIC DNA]</scope>
    <source>
        <strain evidence="2">JCM 17342</strain>
    </source>
</reference>
<evidence type="ECO:0000313" key="1">
    <source>
        <dbReference type="EMBL" id="GAA4016908.1"/>
    </source>
</evidence>
<comment type="caution">
    <text evidence="1">The sequence shown here is derived from an EMBL/GenBank/DDBJ whole genome shotgun (WGS) entry which is preliminary data.</text>
</comment>
<accession>A0ABP7SV11</accession>
<name>A0ABP7SV11_9PSEU</name>
<dbReference type="EMBL" id="BAABAL010000017">
    <property type="protein sequence ID" value="GAA4016908.1"/>
    <property type="molecule type" value="Genomic_DNA"/>
</dbReference>
<gene>
    <name evidence="1" type="ORF">GCM10022247_45120</name>
</gene>
<proteinExistence type="predicted"/>
<organism evidence="1 2">
    <name type="scientific">Allokutzneria multivorans</name>
    <dbReference type="NCBI Taxonomy" id="1142134"/>
    <lineage>
        <taxon>Bacteria</taxon>
        <taxon>Bacillati</taxon>
        <taxon>Actinomycetota</taxon>
        <taxon>Actinomycetes</taxon>
        <taxon>Pseudonocardiales</taxon>
        <taxon>Pseudonocardiaceae</taxon>
        <taxon>Allokutzneria</taxon>
    </lineage>
</organism>
<protein>
    <recommendedName>
        <fullName evidence="3">Nucleotidyl transferase AbiEii/AbiGii toxin family protein</fullName>
    </recommendedName>
</protein>
<keyword evidence="2" id="KW-1185">Reference proteome</keyword>
<evidence type="ECO:0000313" key="2">
    <source>
        <dbReference type="Proteomes" id="UP001501747"/>
    </source>
</evidence>
<dbReference type="InterPro" id="IPR014942">
    <property type="entry name" value="AbiEii"/>
</dbReference>
<dbReference type="Pfam" id="PF08843">
    <property type="entry name" value="AbiEii"/>
    <property type="match status" value="1"/>
</dbReference>
<evidence type="ECO:0008006" key="3">
    <source>
        <dbReference type="Google" id="ProtNLM"/>
    </source>
</evidence>